<dbReference type="GeneID" id="14868219"/>
<evidence type="ECO:0000313" key="1">
    <source>
        <dbReference type="EMBL" id="EGG16144.1"/>
    </source>
</evidence>
<keyword evidence="2" id="KW-1185">Reference proteome</keyword>
<dbReference type="KEGG" id="dfa:DFA_09169"/>
<name>F4Q6W2_CACFS</name>
<dbReference type="EMBL" id="GL883024">
    <property type="protein sequence ID" value="EGG16144.1"/>
    <property type="molecule type" value="Genomic_DNA"/>
</dbReference>
<dbReference type="Proteomes" id="UP000007797">
    <property type="component" value="Unassembled WGS sequence"/>
</dbReference>
<protein>
    <submittedName>
        <fullName evidence="1">Uncharacterized protein</fullName>
    </submittedName>
</protein>
<accession>F4Q6W2</accession>
<gene>
    <name evidence="1" type="ORF">DFA_09169</name>
</gene>
<reference evidence="2" key="1">
    <citation type="journal article" date="2011" name="Genome Res.">
        <title>Phylogeny-wide analysis of social amoeba genomes highlights ancient origins for complex intercellular communication.</title>
        <authorList>
            <person name="Heidel A.J."/>
            <person name="Lawal H.M."/>
            <person name="Felder M."/>
            <person name="Schilde C."/>
            <person name="Helps N.R."/>
            <person name="Tunggal B."/>
            <person name="Rivero F."/>
            <person name="John U."/>
            <person name="Schleicher M."/>
            <person name="Eichinger L."/>
            <person name="Platzer M."/>
            <person name="Noegel A.A."/>
            <person name="Schaap P."/>
            <person name="Gloeckner G."/>
        </authorList>
    </citation>
    <scope>NUCLEOTIDE SEQUENCE [LARGE SCALE GENOMIC DNA]</scope>
    <source>
        <strain evidence="2">SH3</strain>
    </source>
</reference>
<sequence length="61" mass="6431">MQTSLSKLGSNFSFMMKESLSSSRSSGGHHSSMNTCGGGAGSIGIQAENNVAFAKPYWGKW</sequence>
<organism evidence="1 2">
    <name type="scientific">Cavenderia fasciculata</name>
    <name type="common">Slime mold</name>
    <name type="synonym">Dictyostelium fasciculatum</name>
    <dbReference type="NCBI Taxonomy" id="261658"/>
    <lineage>
        <taxon>Eukaryota</taxon>
        <taxon>Amoebozoa</taxon>
        <taxon>Evosea</taxon>
        <taxon>Eumycetozoa</taxon>
        <taxon>Dictyostelia</taxon>
        <taxon>Acytosteliales</taxon>
        <taxon>Cavenderiaceae</taxon>
        <taxon>Cavenderia</taxon>
    </lineage>
</organism>
<evidence type="ECO:0000313" key="2">
    <source>
        <dbReference type="Proteomes" id="UP000007797"/>
    </source>
</evidence>
<proteinExistence type="predicted"/>
<dbReference type="AlphaFoldDB" id="F4Q6W2"/>
<dbReference type="RefSeq" id="XP_004352597.1">
    <property type="nucleotide sequence ID" value="XM_004352545.1"/>
</dbReference>